<feature type="signal peptide" evidence="1">
    <location>
        <begin position="1"/>
        <end position="16"/>
    </location>
</feature>
<keyword evidence="1" id="KW-0732">Signal</keyword>
<gene>
    <name evidence="2" type="ORF">KEM09_10460</name>
</gene>
<dbReference type="RefSeq" id="WP_212228129.1">
    <property type="nucleotide sequence ID" value="NZ_JAGUCN010000010.1"/>
</dbReference>
<evidence type="ECO:0000256" key="1">
    <source>
        <dbReference type="SAM" id="SignalP"/>
    </source>
</evidence>
<proteinExistence type="predicted"/>
<dbReference type="PROSITE" id="PS51257">
    <property type="entry name" value="PROKAR_LIPOPROTEIN"/>
    <property type="match status" value="1"/>
</dbReference>
<accession>A0ABS5K9X6</accession>
<feature type="chain" id="PRO_5047095627" description="Lipoprotein" evidence="1">
    <location>
        <begin position="17"/>
        <end position="226"/>
    </location>
</feature>
<reference evidence="2 3" key="1">
    <citation type="journal article" date="2014" name="Int. J. Syst. Evol. Microbiol.">
        <title>Carboxylicivirga gen. nov. in the family Marinilabiliaceae with two novel species, Carboxylicivirga mesophila sp. nov. and Carboxylicivirga taeanensis sp. nov., and reclassification of Cytophaga fermentans as Saccharicrinis fermentans gen. nov., comb. nov.</title>
        <authorList>
            <person name="Yang S.H."/>
            <person name="Seo H.S."/>
            <person name="Woo J.H."/>
            <person name="Oh H.M."/>
            <person name="Jang H."/>
            <person name="Lee J.H."/>
            <person name="Kim S.J."/>
            <person name="Kwon K.K."/>
        </authorList>
    </citation>
    <scope>NUCLEOTIDE SEQUENCE [LARGE SCALE GENOMIC DNA]</scope>
    <source>
        <strain evidence="2 3">JCM 18290</strain>
    </source>
</reference>
<comment type="caution">
    <text evidence="2">The sequence shown here is derived from an EMBL/GenBank/DDBJ whole genome shotgun (WGS) entry which is preliminary data.</text>
</comment>
<protein>
    <recommendedName>
        <fullName evidence="4">Lipoprotein</fullName>
    </recommendedName>
</protein>
<keyword evidence="3" id="KW-1185">Reference proteome</keyword>
<dbReference type="EMBL" id="JAGUCN010000010">
    <property type="protein sequence ID" value="MBS2211829.1"/>
    <property type="molecule type" value="Genomic_DNA"/>
</dbReference>
<dbReference type="Proteomes" id="UP000721861">
    <property type="component" value="Unassembled WGS sequence"/>
</dbReference>
<name>A0ABS5K9X6_9BACT</name>
<organism evidence="2 3">
    <name type="scientific">Carboxylicivirga mesophila</name>
    <dbReference type="NCBI Taxonomy" id="1166478"/>
    <lineage>
        <taxon>Bacteria</taxon>
        <taxon>Pseudomonadati</taxon>
        <taxon>Bacteroidota</taxon>
        <taxon>Bacteroidia</taxon>
        <taxon>Marinilabiliales</taxon>
        <taxon>Marinilabiliaceae</taxon>
        <taxon>Carboxylicivirga</taxon>
    </lineage>
</organism>
<evidence type="ECO:0008006" key="4">
    <source>
        <dbReference type="Google" id="ProtNLM"/>
    </source>
</evidence>
<evidence type="ECO:0000313" key="2">
    <source>
        <dbReference type="EMBL" id="MBS2211829.1"/>
    </source>
</evidence>
<evidence type="ECO:0000313" key="3">
    <source>
        <dbReference type="Proteomes" id="UP000721861"/>
    </source>
</evidence>
<sequence length="226" mass="25818">MHKLFVLILLTAFVTACNINQQAPKNQGVISYKIAYPEEIQEKGYASFLPTKMETTFKNKNYKVSIKGELSLYSLEYISRADGDSATTLFRVFDKRMFHNHKTGEHLFLFEKHGESRVEFINDTHKQIAGLIANKALVYLNGSNKPDIEVYYSEEIKFNRPKENSPFDDIPGVLLEFSLPYKDLNLTFTAQNIELKKINDKVFATPNNYSQSDSGEIAELVSSLIQ</sequence>